<accession>A0A4U6VY61</accession>
<proteinExistence type="predicted"/>
<protein>
    <submittedName>
        <fullName evidence="2">Uncharacterized protein</fullName>
    </submittedName>
</protein>
<reference evidence="2" key="1">
    <citation type="submission" date="2019-03" db="EMBL/GenBank/DDBJ databases">
        <title>WGS assembly of Setaria viridis.</title>
        <authorList>
            <person name="Huang P."/>
            <person name="Jenkins J."/>
            <person name="Grimwood J."/>
            <person name="Barry K."/>
            <person name="Healey A."/>
            <person name="Mamidi S."/>
            <person name="Sreedasyam A."/>
            <person name="Shu S."/>
            <person name="Feldman M."/>
            <person name="Wu J."/>
            <person name="Yu Y."/>
            <person name="Chen C."/>
            <person name="Johnson J."/>
            <person name="Rokhsar D."/>
            <person name="Baxter I."/>
            <person name="Schmutz J."/>
            <person name="Brutnell T."/>
            <person name="Kellogg E."/>
        </authorList>
    </citation>
    <scope>NUCLEOTIDE SEQUENCE [LARGE SCALE GENOMIC DNA]</scope>
</reference>
<dbReference type="Gramene" id="TKW34950">
    <property type="protein sequence ID" value="TKW34950"/>
    <property type="gene ID" value="SEVIR_2G340400v2"/>
</dbReference>
<evidence type="ECO:0000313" key="2">
    <source>
        <dbReference type="EMBL" id="TKW34950.1"/>
    </source>
</evidence>
<evidence type="ECO:0000256" key="1">
    <source>
        <dbReference type="SAM" id="MobiDB-lite"/>
    </source>
</evidence>
<dbReference type="AlphaFoldDB" id="A0A4U6VY61"/>
<feature type="region of interest" description="Disordered" evidence="1">
    <location>
        <begin position="1"/>
        <end position="20"/>
    </location>
</feature>
<name>A0A4U6VY61_SETVI</name>
<dbReference type="Proteomes" id="UP000298652">
    <property type="component" value="Chromosome 2"/>
</dbReference>
<dbReference type="EMBL" id="CM016553">
    <property type="protein sequence ID" value="TKW34950.1"/>
    <property type="molecule type" value="Genomic_DNA"/>
</dbReference>
<evidence type="ECO:0000313" key="3">
    <source>
        <dbReference type="Proteomes" id="UP000298652"/>
    </source>
</evidence>
<sequence length="186" mass="20676">MAAARGGAWQQAGSGARPRRRWSIDDVASYPFHGSHGCRRRRPYAAGCLFVAHQPTGGDHHRHDGQVAHGQQPVRRWTTAIIAARRSRRVLSCRLPGPRPAPRSFRSRVFYPSYAMRAPSVWSKFSTLTRRQVHLLQPTSGPWMQSEMTARRKAVACGRPEQNRASGSPGRMVAAGLAMLRMRNGG</sequence>
<organism evidence="2 3">
    <name type="scientific">Setaria viridis</name>
    <name type="common">Green bristlegrass</name>
    <name type="synonym">Setaria italica subsp. viridis</name>
    <dbReference type="NCBI Taxonomy" id="4556"/>
    <lineage>
        <taxon>Eukaryota</taxon>
        <taxon>Viridiplantae</taxon>
        <taxon>Streptophyta</taxon>
        <taxon>Embryophyta</taxon>
        <taxon>Tracheophyta</taxon>
        <taxon>Spermatophyta</taxon>
        <taxon>Magnoliopsida</taxon>
        <taxon>Liliopsida</taxon>
        <taxon>Poales</taxon>
        <taxon>Poaceae</taxon>
        <taxon>PACMAD clade</taxon>
        <taxon>Panicoideae</taxon>
        <taxon>Panicodae</taxon>
        <taxon>Paniceae</taxon>
        <taxon>Cenchrinae</taxon>
        <taxon>Setaria</taxon>
    </lineage>
</organism>
<feature type="compositionally biased region" description="Low complexity" evidence="1">
    <location>
        <begin position="1"/>
        <end position="16"/>
    </location>
</feature>
<gene>
    <name evidence="2" type="ORF">SEVIR_2G340400v2</name>
</gene>
<keyword evidence="3" id="KW-1185">Reference proteome</keyword>